<dbReference type="GO" id="GO:1990904">
    <property type="term" value="C:ribonucleoprotein complex"/>
    <property type="evidence" value="ECO:0007669"/>
    <property type="project" value="UniProtKB-KW"/>
</dbReference>
<evidence type="ECO:0000256" key="1">
    <source>
        <dbReference type="ARBA" id="ARBA00022980"/>
    </source>
</evidence>
<dbReference type="OrthoDB" id="1683515at2"/>
<evidence type="ECO:0008006" key="5">
    <source>
        <dbReference type="Google" id="ProtNLM"/>
    </source>
</evidence>
<evidence type="ECO:0000256" key="2">
    <source>
        <dbReference type="ARBA" id="ARBA00023274"/>
    </source>
</evidence>
<organism evidence="3 4">
    <name type="scientific">Robinsoniella peoriensis</name>
    <dbReference type="NCBI Taxonomy" id="180332"/>
    <lineage>
        <taxon>Bacteria</taxon>
        <taxon>Bacillati</taxon>
        <taxon>Bacillota</taxon>
        <taxon>Clostridia</taxon>
        <taxon>Lachnospirales</taxon>
        <taxon>Lachnospiraceae</taxon>
        <taxon>Robinsoniella</taxon>
    </lineage>
</organism>
<keyword evidence="2" id="KW-0687">Ribonucleoprotein</keyword>
<dbReference type="Proteomes" id="UP000306509">
    <property type="component" value="Unassembled WGS sequence"/>
</dbReference>
<evidence type="ECO:0000313" key="3">
    <source>
        <dbReference type="EMBL" id="TLD01244.1"/>
    </source>
</evidence>
<dbReference type="CDD" id="cd06088">
    <property type="entry name" value="KOW_RPL14"/>
    <property type="match status" value="1"/>
</dbReference>
<dbReference type="AlphaFoldDB" id="A0A4U8Q9X5"/>
<name>A0A4U8Q9X5_9FIRM</name>
<gene>
    <name evidence="3" type="ORF">DSM106044_02036</name>
</gene>
<evidence type="ECO:0000313" key="4">
    <source>
        <dbReference type="Proteomes" id="UP000306509"/>
    </source>
</evidence>
<dbReference type="RefSeq" id="WP_044293842.1">
    <property type="nucleotide sequence ID" value="NZ_CABMJZ010000021.1"/>
</dbReference>
<accession>A0A4U8Q9X5</accession>
<protein>
    <recommendedName>
        <fullName evidence="5">50S ribosomal protein L14e</fullName>
    </recommendedName>
</protein>
<keyword evidence="1" id="KW-0689">Ribosomal protein</keyword>
<sequence>MERFEIGMLAVSRAGHDKDCLYVISAIDGEYVYLTDGKVKPLERPKKKKKKHIQVIRMIPEDLCGAPMDSLKNEDIKRVIKHYRKSQKIDNVNQVKKVSGGF</sequence>
<comment type="caution">
    <text evidence="3">The sequence shown here is derived from an EMBL/GenBank/DDBJ whole genome shotgun (WGS) entry which is preliminary data.</text>
</comment>
<dbReference type="InterPro" id="IPR041985">
    <property type="entry name" value="Ribosomal_eL14_KOW"/>
</dbReference>
<dbReference type="STRING" id="180332.GCA_000797495_04972"/>
<dbReference type="InterPro" id="IPR008991">
    <property type="entry name" value="Translation_prot_SH3-like_sf"/>
</dbReference>
<dbReference type="SUPFAM" id="SSF50104">
    <property type="entry name" value="Translation proteins SH3-like domain"/>
    <property type="match status" value="1"/>
</dbReference>
<dbReference type="GO" id="GO:0005840">
    <property type="term" value="C:ribosome"/>
    <property type="evidence" value="ECO:0007669"/>
    <property type="project" value="UniProtKB-KW"/>
</dbReference>
<reference evidence="3 4" key="1">
    <citation type="journal article" date="2019" name="Anaerobe">
        <title>Detection of Robinsoniella peoriensis in multiple bone samples of a trauma patient.</title>
        <authorList>
            <person name="Schrottner P."/>
            <person name="Hartwich K."/>
            <person name="Bunk B."/>
            <person name="Schober I."/>
            <person name="Helbig S."/>
            <person name="Rudolph W.W."/>
            <person name="Gunzer F."/>
        </authorList>
    </citation>
    <scope>NUCLEOTIDE SEQUENCE [LARGE SCALE GENOMIC DNA]</scope>
    <source>
        <strain evidence="3 4">DSM 106044</strain>
    </source>
</reference>
<dbReference type="EMBL" id="QGQD01000043">
    <property type="protein sequence ID" value="TLD01244.1"/>
    <property type="molecule type" value="Genomic_DNA"/>
</dbReference>
<proteinExistence type="predicted"/>
<keyword evidence="4" id="KW-1185">Reference proteome</keyword>